<evidence type="ECO:0000313" key="3">
    <source>
        <dbReference type="Proteomes" id="UP000507470"/>
    </source>
</evidence>
<proteinExistence type="predicted"/>
<feature type="compositionally biased region" description="Polar residues" evidence="1">
    <location>
        <begin position="121"/>
        <end position="142"/>
    </location>
</feature>
<gene>
    <name evidence="2" type="ORF">MCOR_30164</name>
</gene>
<dbReference type="Proteomes" id="UP000507470">
    <property type="component" value="Unassembled WGS sequence"/>
</dbReference>
<keyword evidence="3" id="KW-1185">Reference proteome</keyword>
<reference evidence="2 3" key="1">
    <citation type="submission" date="2020-06" db="EMBL/GenBank/DDBJ databases">
        <authorList>
            <person name="Li R."/>
            <person name="Bekaert M."/>
        </authorList>
    </citation>
    <scope>NUCLEOTIDE SEQUENCE [LARGE SCALE GENOMIC DNA]</scope>
    <source>
        <strain evidence="3">wild</strain>
    </source>
</reference>
<dbReference type="EMBL" id="CACVKT020005531">
    <property type="protein sequence ID" value="CAC5395496.1"/>
    <property type="molecule type" value="Genomic_DNA"/>
</dbReference>
<dbReference type="AlphaFoldDB" id="A0A6J8CJ43"/>
<evidence type="ECO:0000313" key="2">
    <source>
        <dbReference type="EMBL" id="CAC5395496.1"/>
    </source>
</evidence>
<protein>
    <submittedName>
        <fullName evidence="2">Uncharacterized protein</fullName>
    </submittedName>
</protein>
<feature type="region of interest" description="Disordered" evidence="1">
    <location>
        <begin position="110"/>
        <end position="152"/>
    </location>
</feature>
<sequence length="152" mass="17242">MPDFKFKFVSNKKQCEYNDPVSKDIDILKAAISSDSRDFVLKTVEKIQQDITARNKIVNFGNKHGWDTVSEYEGNPHADNSDDKVCLRQAKTKAIRKRKADTSKKFATDKLFRGLSETPETRSYTNSSHTTPRFNGPRSSPANFRARKGPSP</sequence>
<organism evidence="2 3">
    <name type="scientific">Mytilus coruscus</name>
    <name type="common">Sea mussel</name>
    <dbReference type="NCBI Taxonomy" id="42192"/>
    <lineage>
        <taxon>Eukaryota</taxon>
        <taxon>Metazoa</taxon>
        <taxon>Spiralia</taxon>
        <taxon>Lophotrochozoa</taxon>
        <taxon>Mollusca</taxon>
        <taxon>Bivalvia</taxon>
        <taxon>Autobranchia</taxon>
        <taxon>Pteriomorphia</taxon>
        <taxon>Mytilida</taxon>
        <taxon>Mytiloidea</taxon>
        <taxon>Mytilidae</taxon>
        <taxon>Mytilinae</taxon>
        <taxon>Mytilus</taxon>
    </lineage>
</organism>
<evidence type="ECO:0000256" key="1">
    <source>
        <dbReference type="SAM" id="MobiDB-lite"/>
    </source>
</evidence>
<name>A0A6J8CJ43_MYTCO</name>
<accession>A0A6J8CJ43</accession>